<evidence type="ECO:0000256" key="1">
    <source>
        <dbReference type="ARBA" id="ARBA00022450"/>
    </source>
</evidence>
<dbReference type="Gene3D" id="1.10.1200.10">
    <property type="entry name" value="ACP-like"/>
    <property type="match status" value="1"/>
</dbReference>
<protein>
    <recommendedName>
        <fullName evidence="3">Carrier domain-containing protein</fullName>
    </recommendedName>
</protein>
<evidence type="ECO:0000259" key="3">
    <source>
        <dbReference type="PROSITE" id="PS50075"/>
    </source>
</evidence>
<evidence type="ECO:0000313" key="4">
    <source>
        <dbReference type="EMBL" id="NHN35417.1"/>
    </source>
</evidence>
<organism evidence="4 5">
    <name type="scientific">Paenibacillus agricola</name>
    <dbReference type="NCBI Taxonomy" id="2716264"/>
    <lineage>
        <taxon>Bacteria</taxon>
        <taxon>Bacillati</taxon>
        <taxon>Bacillota</taxon>
        <taxon>Bacilli</taxon>
        <taxon>Bacillales</taxon>
        <taxon>Paenibacillaceae</taxon>
        <taxon>Paenibacillus</taxon>
    </lineage>
</organism>
<dbReference type="PROSITE" id="PS00012">
    <property type="entry name" value="PHOSPHOPANTETHEINE"/>
    <property type="match status" value="1"/>
</dbReference>
<dbReference type="EMBL" id="JAAOIW010000035">
    <property type="protein sequence ID" value="NHN35417.1"/>
    <property type="molecule type" value="Genomic_DNA"/>
</dbReference>
<proteinExistence type="predicted"/>
<dbReference type="PROSITE" id="PS50075">
    <property type="entry name" value="CARRIER"/>
    <property type="match status" value="1"/>
</dbReference>
<reference evidence="4" key="1">
    <citation type="submission" date="2020-03" db="EMBL/GenBank/DDBJ databases">
        <title>Draft sequencing of Paenibacilllus sp. S3N08.</title>
        <authorList>
            <person name="Kim D.-U."/>
        </authorList>
    </citation>
    <scope>NUCLEOTIDE SEQUENCE</scope>
    <source>
        <strain evidence="4">S3N08</strain>
    </source>
</reference>
<dbReference type="InterPro" id="IPR036736">
    <property type="entry name" value="ACP-like_sf"/>
</dbReference>
<keyword evidence="1" id="KW-0596">Phosphopantetheine</keyword>
<sequence length="76" mass="8600">MTFNDFQHFISELSQVPIKSIHSDASFRDDLGIDSLQMVNLIVRLTDRFGVDISKIGTMEDIDTVGKMYVYLAGDK</sequence>
<comment type="caution">
    <text evidence="4">The sequence shown here is derived from an EMBL/GenBank/DDBJ whole genome shotgun (WGS) entry which is preliminary data.</text>
</comment>
<feature type="domain" description="Carrier" evidence="3">
    <location>
        <begin position="1"/>
        <end position="76"/>
    </location>
</feature>
<dbReference type="InterPro" id="IPR009081">
    <property type="entry name" value="PP-bd_ACP"/>
</dbReference>
<dbReference type="Proteomes" id="UP001165962">
    <property type="component" value="Unassembled WGS sequence"/>
</dbReference>
<dbReference type="InterPro" id="IPR006162">
    <property type="entry name" value="Ppantetheine_attach_site"/>
</dbReference>
<dbReference type="RefSeq" id="WP_166158222.1">
    <property type="nucleotide sequence ID" value="NZ_JAAOIW010000035.1"/>
</dbReference>
<name>A0ABX0JGW6_9BACL</name>
<accession>A0ABX0JGW6</accession>
<keyword evidence="2" id="KW-0597">Phosphoprotein</keyword>
<evidence type="ECO:0000313" key="5">
    <source>
        <dbReference type="Proteomes" id="UP001165962"/>
    </source>
</evidence>
<keyword evidence="5" id="KW-1185">Reference proteome</keyword>
<dbReference type="SUPFAM" id="SSF47336">
    <property type="entry name" value="ACP-like"/>
    <property type="match status" value="1"/>
</dbReference>
<gene>
    <name evidence="4" type="ORF">G9U52_37605</name>
</gene>
<evidence type="ECO:0000256" key="2">
    <source>
        <dbReference type="ARBA" id="ARBA00022553"/>
    </source>
</evidence>
<dbReference type="Pfam" id="PF00550">
    <property type="entry name" value="PP-binding"/>
    <property type="match status" value="1"/>
</dbReference>